<sequence>MLERVYRSVLTKVVALSHQRFGKIVSKYGYNLVTRRLGTDEVLFLNWGYEEEPPMALPLEPSDEPDRLCIQLYHRVAAQVDLKGKQVLEVSCGHGGAASYITRTMAPAAYTGLDLNPAGIAFCKRRHKLPGLGFVQGDAENLPFPDGSFDAVINVEAAHLYPHYPRFLAEVVRVLRPGGHFLYADLRGQEDIDEWETALTASGLQEISQEEINTQVLRGLEKNSVRYQDLINRHAPPLLRRVGRDVAVTQGSPLYEDVEKGIISYRLYCLQKPAST</sequence>
<accession>A0ABT2M616</accession>
<dbReference type="InterPro" id="IPR029063">
    <property type="entry name" value="SAM-dependent_MTases_sf"/>
</dbReference>
<dbReference type="CDD" id="cd02440">
    <property type="entry name" value="AdoMet_MTases"/>
    <property type="match status" value="1"/>
</dbReference>
<proteinExistence type="inferred from homology"/>
<organism evidence="7 8">
    <name type="scientific">Mycobacterium deserti</name>
    <dbReference type="NCBI Taxonomy" id="2978347"/>
    <lineage>
        <taxon>Bacteria</taxon>
        <taxon>Bacillati</taxon>
        <taxon>Actinomycetota</taxon>
        <taxon>Actinomycetes</taxon>
        <taxon>Mycobacteriales</taxon>
        <taxon>Mycobacteriaceae</taxon>
        <taxon>Mycobacterium</taxon>
    </lineage>
</organism>
<gene>
    <name evidence="7" type="ORF">N4S67_02915</name>
</gene>
<evidence type="ECO:0000256" key="5">
    <source>
        <dbReference type="ARBA" id="ARBA00038330"/>
    </source>
</evidence>
<dbReference type="PANTHER" id="PTHR44068:SF11">
    <property type="entry name" value="GERANYL DIPHOSPHATE 2-C-METHYLTRANSFERASE"/>
    <property type="match status" value="1"/>
</dbReference>
<name>A0ABT2M616_9MYCO</name>
<evidence type="ECO:0000256" key="2">
    <source>
        <dbReference type="ARBA" id="ARBA00022603"/>
    </source>
</evidence>
<evidence type="ECO:0000256" key="4">
    <source>
        <dbReference type="ARBA" id="ARBA00037600"/>
    </source>
</evidence>
<keyword evidence="1" id="KW-0443">Lipid metabolism</keyword>
<dbReference type="GO" id="GO:0008168">
    <property type="term" value="F:methyltransferase activity"/>
    <property type="evidence" value="ECO:0007669"/>
    <property type="project" value="UniProtKB-KW"/>
</dbReference>
<evidence type="ECO:0000256" key="3">
    <source>
        <dbReference type="ARBA" id="ARBA00022679"/>
    </source>
</evidence>
<evidence type="ECO:0000259" key="6">
    <source>
        <dbReference type="Pfam" id="PF08241"/>
    </source>
</evidence>
<dbReference type="InterPro" id="IPR054877">
    <property type="entry name" value="PthPhpthDimycoMt"/>
</dbReference>
<evidence type="ECO:0000256" key="1">
    <source>
        <dbReference type="ARBA" id="ARBA00022516"/>
    </source>
</evidence>
<dbReference type="PANTHER" id="PTHR44068">
    <property type="entry name" value="ZGC:194242"/>
    <property type="match status" value="1"/>
</dbReference>
<feature type="domain" description="Methyltransferase type 11" evidence="6">
    <location>
        <begin position="88"/>
        <end position="182"/>
    </location>
</feature>
<evidence type="ECO:0000313" key="7">
    <source>
        <dbReference type="EMBL" id="MCT7657371.1"/>
    </source>
</evidence>
<dbReference type="Pfam" id="PF08241">
    <property type="entry name" value="Methyltransf_11"/>
    <property type="match status" value="1"/>
</dbReference>
<reference evidence="8" key="1">
    <citation type="submission" date="2023-07" db="EMBL/GenBank/DDBJ databases">
        <authorList>
            <person name="Deng Y."/>
            <person name="Zhang Y.-Q."/>
        </authorList>
    </citation>
    <scope>NUCLEOTIDE SEQUENCE [LARGE SCALE GENOMIC DNA]</scope>
    <source>
        <strain evidence="8">CPCC 205710</strain>
    </source>
</reference>
<keyword evidence="3" id="KW-0808">Transferase</keyword>
<dbReference type="Proteomes" id="UP001206639">
    <property type="component" value="Unassembled WGS sequence"/>
</dbReference>
<comment type="function">
    <text evidence="4">Catalyzes the methylation of the lipid moiety of the intermediate compounds phthiotriol and glycosylated phenolphthiotriol dimycoserosates to form phthiocerol dimycocerosates (DIM A) and glycosylated phenolphthiocerol dimycocerosates (PGL).</text>
</comment>
<dbReference type="NCBIfam" id="NF045823">
    <property type="entry name" value="PthPhpthDimycoMt"/>
    <property type="match status" value="1"/>
</dbReference>
<dbReference type="GO" id="GO:0032259">
    <property type="term" value="P:methylation"/>
    <property type="evidence" value="ECO:0007669"/>
    <property type="project" value="UniProtKB-KW"/>
</dbReference>
<dbReference type="EMBL" id="JAODWD010000001">
    <property type="protein sequence ID" value="MCT7657371.1"/>
    <property type="molecule type" value="Genomic_DNA"/>
</dbReference>
<protein>
    <submittedName>
        <fullName evidence="7">Class I SAM-dependent methyltransferase</fullName>
    </submittedName>
</protein>
<keyword evidence="2 7" id="KW-0489">Methyltransferase</keyword>
<dbReference type="InterPro" id="IPR050447">
    <property type="entry name" value="Erg6_SMT_methyltransf"/>
</dbReference>
<keyword evidence="8" id="KW-1185">Reference proteome</keyword>
<evidence type="ECO:0000313" key="8">
    <source>
        <dbReference type="Proteomes" id="UP001206639"/>
    </source>
</evidence>
<comment type="caution">
    <text evidence="7">The sequence shown here is derived from an EMBL/GenBank/DDBJ whole genome shotgun (WGS) entry which is preliminary data.</text>
</comment>
<dbReference type="InterPro" id="IPR013216">
    <property type="entry name" value="Methyltransf_11"/>
</dbReference>
<dbReference type="RefSeq" id="WP_260991426.1">
    <property type="nucleotide sequence ID" value="NZ_JAODWD010000001.1"/>
</dbReference>
<comment type="similarity">
    <text evidence="5">Belongs to the methyltransferase superfamily. Phthiotriol/phenolphthiotriol dimycocerosates methyltransferase family.</text>
</comment>
<keyword evidence="1" id="KW-0444">Lipid biosynthesis</keyword>
<dbReference type="SUPFAM" id="SSF53335">
    <property type="entry name" value="S-adenosyl-L-methionine-dependent methyltransferases"/>
    <property type="match status" value="1"/>
</dbReference>
<dbReference type="Gene3D" id="3.40.50.150">
    <property type="entry name" value="Vaccinia Virus protein VP39"/>
    <property type="match status" value="1"/>
</dbReference>